<dbReference type="OrthoDB" id="9764377at2"/>
<dbReference type="CDD" id="cd16145">
    <property type="entry name" value="ARS_like"/>
    <property type="match status" value="1"/>
</dbReference>
<dbReference type="InterPro" id="IPR052701">
    <property type="entry name" value="GAG_Ulvan_Degrading_Sulfatases"/>
</dbReference>
<proteinExistence type="predicted"/>
<dbReference type="SUPFAM" id="SSF53649">
    <property type="entry name" value="Alkaline phosphatase-like"/>
    <property type="match status" value="1"/>
</dbReference>
<dbReference type="PANTHER" id="PTHR43751">
    <property type="entry name" value="SULFATASE"/>
    <property type="match status" value="1"/>
</dbReference>
<dbReference type="Proteomes" id="UP000306402">
    <property type="component" value="Unassembled WGS sequence"/>
</dbReference>
<feature type="chain" id="PRO_5024304963" evidence="1">
    <location>
        <begin position="23"/>
        <end position="481"/>
    </location>
</feature>
<dbReference type="InterPro" id="IPR017850">
    <property type="entry name" value="Alkaline_phosphatase_core_sf"/>
</dbReference>
<dbReference type="EMBL" id="VCEJ01000004">
    <property type="protein sequence ID" value="TLV00686.1"/>
    <property type="molecule type" value="Genomic_DNA"/>
</dbReference>
<keyword evidence="4" id="KW-1185">Reference proteome</keyword>
<comment type="caution">
    <text evidence="3">The sequence shown here is derived from an EMBL/GenBank/DDBJ whole genome shotgun (WGS) entry which is preliminary data.</text>
</comment>
<evidence type="ECO:0000313" key="3">
    <source>
        <dbReference type="EMBL" id="TLV00686.1"/>
    </source>
</evidence>
<protein>
    <submittedName>
        <fullName evidence="3">Arylsulfatase</fullName>
    </submittedName>
</protein>
<dbReference type="RefSeq" id="WP_138366060.1">
    <property type="nucleotide sequence ID" value="NZ_VCEJ01000004.1"/>
</dbReference>
<sequence length="481" mass="53053">MNKFPLFAAILAGSIFSTNIFAQAPKPARPNIVFILADDLGYGDVGFNGQKLVRTPNIDRLAREGMIFNQFYAGTSVCAPSRSSLLSGKHTGHTYIRGNKSVEPEGQQPIADSVLTVAEVMKKAGYSTAAFGKWGLGPVGSEGDPNKQGFDKFYGYNCQSLAHRYYPNHLWDNDKKIVLEANKNLLYSKEYAPDLIQKQALAFVESQKPTQPFFLFLPYILPHAELIVPDDSIFQYYKGKFEEKPYKGADYGARATSGGYTSQEFPHATFAAMVTRLDLYVGQVLDKLKEKGLDKNTLVIFTSDNGPHIEGGADPAFFNSSGGLRGVKRDLYEGGVREPFAARWPGMIKPGSKSDFIGAFWDILPTFAELANTPSPTNIDGISFTDALKGKPTQKKHDYLYWEFHEQGGRQAVRQGNWKAVRQKAAGNPDGLVELYDLSKDPAEKTNLTPQFPDKAKELGQIMNKAHVSSAIFPFGSLATN</sequence>
<accession>A0A5R9KWM3</accession>
<organism evidence="3 4">
    <name type="scientific">Dyadobacter luticola</name>
    <dbReference type="NCBI Taxonomy" id="1979387"/>
    <lineage>
        <taxon>Bacteria</taxon>
        <taxon>Pseudomonadati</taxon>
        <taxon>Bacteroidota</taxon>
        <taxon>Cytophagia</taxon>
        <taxon>Cytophagales</taxon>
        <taxon>Spirosomataceae</taxon>
        <taxon>Dyadobacter</taxon>
    </lineage>
</organism>
<dbReference type="Pfam" id="PF00884">
    <property type="entry name" value="Sulfatase"/>
    <property type="match status" value="1"/>
</dbReference>
<name>A0A5R9KWM3_9BACT</name>
<dbReference type="Gene3D" id="3.40.720.10">
    <property type="entry name" value="Alkaline Phosphatase, subunit A"/>
    <property type="match status" value="1"/>
</dbReference>
<feature type="domain" description="Sulfatase N-terminal" evidence="2">
    <location>
        <begin position="30"/>
        <end position="372"/>
    </location>
</feature>
<evidence type="ECO:0000256" key="1">
    <source>
        <dbReference type="SAM" id="SignalP"/>
    </source>
</evidence>
<dbReference type="PANTHER" id="PTHR43751:SF3">
    <property type="entry name" value="SULFATASE N-TERMINAL DOMAIN-CONTAINING PROTEIN"/>
    <property type="match status" value="1"/>
</dbReference>
<feature type="signal peptide" evidence="1">
    <location>
        <begin position="1"/>
        <end position="22"/>
    </location>
</feature>
<dbReference type="InterPro" id="IPR000917">
    <property type="entry name" value="Sulfatase_N"/>
</dbReference>
<dbReference type="AlphaFoldDB" id="A0A5R9KWM3"/>
<evidence type="ECO:0000259" key="2">
    <source>
        <dbReference type="Pfam" id="PF00884"/>
    </source>
</evidence>
<evidence type="ECO:0000313" key="4">
    <source>
        <dbReference type="Proteomes" id="UP000306402"/>
    </source>
</evidence>
<keyword evidence="1" id="KW-0732">Signal</keyword>
<dbReference type="Gene3D" id="3.30.1120.10">
    <property type="match status" value="1"/>
</dbReference>
<gene>
    <name evidence="3" type="ORF">FEN17_14480</name>
</gene>
<reference evidence="3 4" key="1">
    <citation type="submission" date="2019-05" db="EMBL/GenBank/DDBJ databases">
        <authorList>
            <person name="Qu J.-H."/>
        </authorList>
    </citation>
    <scope>NUCLEOTIDE SEQUENCE [LARGE SCALE GENOMIC DNA]</scope>
    <source>
        <strain evidence="3 4">T17</strain>
    </source>
</reference>